<keyword evidence="1" id="KW-0812">Transmembrane</keyword>
<keyword evidence="1" id="KW-1133">Transmembrane helix</keyword>
<keyword evidence="1" id="KW-0472">Membrane</keyword>
<name>A0A949N9L8_9ACTN</name>
<dbReference type="AlphaFoldDB" id="A0A949N9L8"/>
<evidence type="ECO:0000313" key="2">
    <source>
        <dbReference type="EMBL" id="MBU7599721.1"/>
    </source>
</evidence>
<organism evidence="2 3">
    <name type="scientific">Streptomyces tardus</name>
    <dbReference type="NCBI Taxonomy" id="2780544"/>
    <lineage>
        <taxon>Bacteria</taxon>
        <taxon>Bacillati</taxon>
        <taxon>Actinomycetota</taxon>
        <taxon>Actinomycetes</taxon>
        <taxon>Kitasatosporales</taxon>
        <taxon>Streptomycetaceae</taxon>
        <taxon>Streptomyces</taxon>
    </lineage>
</organism>
<accession>A0A949N9L8</accession>
<proteinExistence type="predicted"/>
<dbReference type="NCBIfam" id="NF033218">
    <property type="entry name" value="anchor_AmaP"/>
    <property type="match status" value="1"/>
</dbReference>
<dbReference type="EMBL" id="JAELVF020000001">
    <property type="protein sequence ID" value="MBU7599721.1"/>
    <property type="molecule type" value="Genomic_DNA"/>
</dbReference>
<gene>
    <name evidence="2" type="primary">amaP</name>
    <name evidence="2" type="ORF">JGS22_019350</name>
</gene>
<evidence type="ECO:0000256" key="1">
    <source>
        <dbReference type="SAM" id="Phobius"/>
    </source>
</evidence>
<reference evidence="2" key="1">
    <citation type="submission" date="2021-06" db="EMBL/GenBank/DDBJ databases">
        <title>Sequencing of actinobacteria type strains.</title>
        <authorList>
            <person name="Nguyen G.-S."/>
            <person name="Wentzel A."/>
        </authorList>
    </citation>
    <scope>NUCLEOTIDE SEQUENCE</scope>
    <source>
        <strain evidence="2">P38-E01</strain>
    </source>
</reference>
<dbReference type="Proteomes" id="UP000694501">
    <property type="component" value="Unassembled WGS sequence"/>
</dbReference>
<keyword evidence="3" id="KW-1185">Reference proteome</keyword>
<evidence type="ECO:0000313" key="3">
    <source>
        <dbReference type="Proteomes" id="UP000694501"/>
    </source>
</evidence>
<sequence>MLRTLNRLLLALLGLVLLLLGLSALVGALDLPNRWGFGMPSGWAWSRPQEVVLTGADRTQWRDQGWWWPVVIGILALLTLLALWWALSQLRRRRAGELAVSGDESTDRGPGAVLRGRALEQVMGSEAAALDGVSRARVTLVGKRTDPSVRMRVVLDEHAVPDEVVHRLETEVLEHARTSADVGELPAEIRLSSVRHRPSRVN</sequence>
<comment type="caution">
    <text evidence="2">The sequence shown here is derived from an EMBL/GenBank/DDBJ whole genome shotgun (WGS) entry which is preliminary data.</text>
</comment>
<dbReference type="RefSeq" id="WP_211038871.1">
    <property type="nucleotide sequence ID" value="NZ_JAELVF020000001.1"/>
</dbReference>
<feature type="transmembrane region" description="Helical" evidence="1">
    <location>
        <begin position="66"/>
        <end position="87"/>
    </location>
</feature>
<protein>
    <submittedName>
        <fullName evidence="2">Alkaline shock response membrane anchor protein AmaP</fullName>
    </submittedName>
</protein>